<dbReference type="KEGG" id="paqt:E8L99_00200"/>
<dbReference type="EMBL" id="CP039865">
    <property type="protein sequence ID" value="QCK84325.1"/>
    <property type="molecule type" value="Genomic_DNA"/>
</dbReference>
<evidence type="ECO:0000313" key="1">
    <source>
        <dbReference type="EMBL" id="QCK84325.1"/>
    </source>
</evidence>
<dbReference type="AlphaFoldDB" id="A0A4D7QCT6"/>
<gene>
    <name evidence="1" type="ORF">E8L99_00200</name>
</gene>
<dbReference type="Gene3D" id="3.30.450.20">
    <property type="entry name" value="PAS domain"/>
    <property type="match status" value="1"/>
</dbReference>
<keyword evidence="2" id="KW-1185">Reference proteome</keyword>
<organism evidence="1 2">
    <name type="scientific">Phreatobacter aquaticus</name>
    <dbReference type="NCBI Taxonomy" id="2570229"/>
    <lineage>
        <taxon>Bacteria</taxon>
        <taxon>Pseudomonadati</taxon>
        <taxon>Pseudomonadota</taxon>
        <taxon>Alphaproteobacteria</taxon>
        <taxon>Hyphomicrobiales</taxon>
        <taxon>Phreatobacteraceae</taxon>
        <taxon>Phreatobacter</taxon>
    </lineage>
</organism>
<dbReference type="InterPro" id="IPR035965">
    <property type="entry name" value="PAS-like_dom_sf"/>
</dbReference>
<proteinExistence type="predicted"/>
<dbReference type="Proteomes" id="UP000298588">
    <property type="component" value="Chromosome"/>
</dbReference>
<protein>
    <recommendedName>
        <fullName evidence="3">PAS domain-containing protein</fullName>
    </recommendedName>
</protein>
<sequence length="275" mass="30267">MSLSLLRTEIAAGSVTLASVSQLPQRDAFPLPISNDILSRLGIRRWSVDLREERVRWETTDANGHVVAINASLTDLLGQAGDEDAAKFRAHVKQAIDTGGAGPDTFSFNDRDHAGSEIESVCVMKRVDGRPCIIGLYRSNDMARRQARQIRQMTGVLDAFLSNMPGCILVLARDGSVLNANAAFLKFKNVTERRLVIRHNVEEFSDAFDAKLMAIVKGAIRATEPVSGKHVLPVQGGLMRSVYWRCFSISDAERDTSPRVFAFELHRAGATDTVE</sequence>
<dbReference type="SUPFAM" id="SSF55785">
    <property type="entry name" value="PYP-like sensor domain (PAS domain)"/>
    <property type="match status" value="1"/>
</dbReference>
<evidence type="ECO:0000313" key="2">
    <source>
        <dbReference type="Proteomes" id="UP000298588"/>
    </source>
</evidence>
<name>A0A4D7QCT6_9HYPH</name>
<dbReference type="RefSeq" id="WP_137097661.1">
    <property type="nucleotide sequence ID" value="NZ_CP039865.1"/>
</dbReference>
<dbReference type="OrthoDB" id="8478485at2"/>
<reference evidence="1 2" key="1">
    <citation type="submission" date="2019-04" db="EMBL/GenBank/DDBJ databases">
        <title>Phreatobacter aquaticus sp. nov.</title>
        <authorList>
            <person name="Choi A."/>
            <person name="Baek K."/>
        </authorList>
    </citation>
    <scope>NUCLEOTIDE SEQUENCE [LARGE SCALE GENOMIC DNA]</scope>
    <source>
        <strain evidence="1 2">NMCR1094</strain>
    </source>
</reference>
<accession>A0A4D7QCT6</accession>
<evidence type="ECO:0008006" key="3">
    <source>
        <dbReference type="Google" id="ProtNLM"/>
    </source>
</evidence>